<dbReference type="PROSITE" id="PS01124">
    <property type="entry name" value="HTH_ARAC_FAMILY_2"/>
    <property type="match status" value="1"/>
</dbReference>
<keyword evidence="2" id="KW-0238">DNA-binding</keyword>
<dbReference type="OrthoDB" id="4480133at2"/>
<organism evidence="5 6">
    <name type="scientific">Paenibacillus oryzisoli</name>
    <dbReference type="NCBI Taxonomy" id="1850517"/>
    <lineage>
        <taxon>Bacteria</taxon>
        <taxon>Bacillati</taxon>
        <taxon>Bacillota</taxon>
        <taxon>Bacilli</taxon>
        <taxon>Bacillales</taxon>
        <taxon>Paenibacillaceae</taxon>
        <taxon>Paenibacillus</taxon>
    </lineage>
</organism>
<dbReference type="GO" id="GO:0043565">
    <property type="term" value="F:sequence-specific DNA binding"/>
    <property type="evidence" value="ECO:0007669"/>
    <property type="project" value="InterPro"/>
</dbReference>
<name>A0A198AN65_9BACL</name>
<protein>
    <recommendedName>
        <fullName evidence="4">HTH araC/xylS-type domain-containing protein</fullName>
    </recommendedName>
</protein>
<evidence type="ECO:0000313" key="5">
    <source>
        <dbReference type="EMBL" id="OAS22692.1"/>
    </source>
</evidence>
<keyword evidence="1" id="KW-0805">Transcription regulation</keyword>
<dbReference type="InterPro" id="IPR018060">
    <property type="entry name" value="HTH_AraC"/>
</dbReference>
<dbReference type="EMBL" id="LYPB01000044">
    <property type="protein sequence ID" value="OAS22692.1"/>
    <property type="molecule type" value="Genomic_DNA"/>
</dbReference>
<evidence type="ECO:0000256" key="2">
    <source>
        <dbReference type="ARBA" id="ARBA00023125"/>
    </source>
</evidence>
<dbReference type="STRING" id="1850517.A8708_08640"/>
<gene>
    <name evidence="5" type="ORF">A8708_08640</name>
</gene>
<dbReference type="SUPFAM" id="SSF46689">
    <property type="entry name" value="Homeodomain-like"/>
    <property type="match status" value="2"/>
</dbReference>
<dbReference type="Gene3D" id="2.60.120.10">
    <property type="entry name" value="Jelly Rolls"/>
    <property type="match status" value="1"/>
</dbReference>
<feature type="domain" description="HTH araC/xylS-type" evidence="4">
    <location>
        <begin position="190"/>
        <end position="288"/>
    </location>
</feature>
<dbReference type="Pfam" id="PF12833">
    <property type="entry name" value="HTH_18"/>
    <property type="match status" value="1"/>
</dbReference>
<dbReference type="InterPro" id="IPR014710">
    <property type="entry name" value="RmlC-like_jellyroll"/>
</dbReference>
<dbReference type="PANTHER" id="PTHR43280">
    <property type="entry name" value="ARAC-FAMILY TRANSCRIPTIONAL REGULATOR"/>
    <property type="match status" value="1"/>
</dbReference>
<dbReference type="SMART" id="SM00342">
    <property type="entry name" value="HTH_ARAC"/>
    <property type="match status" value="1"/>
</dbReference>
<dbReference type="Gene3D" id="1.10.10.60">
    <property type="entry name" value="Homeodomain-like"/>
    <property type="match status" value="2"/>
</dbReference>
<dbReference type="InterPro" id="IPR037923">
    <property type="entry name" value="HTH-like"/>
</dbReference>
<sequence length="289" mass="33525">MVTESILNQELRPHIRYTDLLYFKQWQTHARMITDYLLIYMQEGTAQLTIDTNTYLLKPGQFSLIQPGVVHQLESESPVTVMALHFELFPSEGKERPPMIMPTDRGTHPELDLLQRDLTTFADIAVPVVFESSRHEWMVDVFLQVIESWNRQHALAKLQAHVFAAEIILQVLNEYTSQDSPEHKGAISLNWVPAYMQYRLSEALSVEEMARKAFMSRSYFSMIFRNQFGMGPHQYLLKLRLDYATELLRGTSMPLHNIADSCGFSSVHHFSKMYKLRFGCPPSHIRSKQ</sequence>
<dbReference type="AlphaFoldDB" id="A0A198AN65"/>
<proteinExistence type="predicted"/>
<dbReference type="Pfam" id="PF02311">
    <property type="entry name" value="AraC_binding"/>
    <property type="match status" value="1"/>
</dbReference>
<dbReference type="GO" id="GO:0003700">
    <property type="term" value="F:DNA-binding transcription factor activity"/>
    <property type="evidence" value="ECO:0007669"/>
    <property type="project" value="InterPro"/>
</dbReference>
<dbReference type="Proteomes" id="UP000078454">
    <property type="component" value="Unassembled WGS sequence"/>
</dbReference>
<evidence type="ECO:0000256" key="1">
    <source>
        <dbReference type="ARBA" id="ARBA00023015"/>
    </source>
</evidence>
<accession>A0A198AN65</accession>
<dbReference type="InterPro" id="IPR003313">
    <property type="entry name" value="AraC-bd"/>
</dbReference>
<dbReference type="SUPFAM" id="SSF51215">
    <property type="entry name" value="Regulatory protein AraC"/>
    <property type="match status" value="1"/>
</dbReference>
<evidence type="ECO:0000313" key="6">
    <source>
        <dbReference type="Proteomes" id="UP000078454"/>
    </source>
</evidence>
<dbReference type="InterPro" id="IPR018062">
    <property type="entry name" value="HTH_AraC-typ_CS"/>
</dbReference>
<evidence type="ECO:0000256" key="3">
    <source>
        <dbReference type="ARBA" id="ARBA00023163"/>
    </source>
</evidence>
<reference evidence="5 6" key="1">
    <citation type="submission" date="2016-05" db="EMBL/GenBank/DDBJ databases">
        <title>Paenibacillus sp. 1ZS3-15 nov., isolated from the rhizosphere soil.</title>
        <authorList>
            <person name="Zhang X.X."/>
            <person name="Zhang J."/>
        </authorList>
    </citation>
    <scope>NUCLEOTIDE SEQUENCE [LARGE SCALE GENOMIC DNA]</scope>
    <source>
        <strain evidence="5 6">1ZS3-15</strain>
    </source>
</reference>
<dbReference type="InterPro" id="IPR009057">
    <property type="entry name" value="Homeodomain-like_sf"/>
</dbReference>
<keyword evidence="6" id="KW-1185">Reference proteome</keyword>
<dbReference type="RefSeq" id="WP_068662032.1">
    <property type="nucleotide sequence ID" value="NZ_LYPB01000044.1"/>
</dbReference>
<dbReference type="PANTHER" id="PTHR43280:SF2">
    <property type="entry name" value="HTH-TYPE TRANSCRIPTIONAL REGULATOR EXSA"/>
    <property type="match status" value="1"/>
</dbReference>
<evidence type="ECO:0000259" key="4">
    <source>
        <dbReference type="PROSITE" id="PS01124"/>
    </source>
</evidence>
<comment type="caution">
    <text evidence="5">The sequence shown here is derived from an EMBL/GenBank/DDBJ whole genome shotgun (WGS) entry which is preliminary data.</text>
</comment>
<dbReference type="PROSITE" id="PS00041">
    <property type="entry name" value="HTH_ARAC_FAMILY_1"/>
    <property type="match status" value="1"/>
</dbReference>
<keyword evidence="3" id="KW-0804">Transcription</keyword>